<keyword evidence="9" id="KW-1185">Reference proteome</keyword>
<dbReference type="InterPro" id="IPR008963">
    <property type="entry name" value="Purple_acid_Pase-like_N"/>
</dbReference>
<dbReference type="InterPro" id="IPR029052">
    <property type="entry name" value="Metallo-depent_PP-like"/>
</dbReference>
<evidence type="ECO:0000256" key="3">
    <source>
        <dbReference type="RuleBase" id="RU361203"/>
    </source>
</evidence>
<dbReference type="FunCoup" id="Q55F77">
    <property type="interactions" value="3"/>
</dbReference>
<comment type="similarity">
    <text evidence="3">Belongs to the metallophosphoesterase superfamily. Purple acid phosphatase family.</text>
</comment>
<dbReference type="PaxDb" id="44689-DDB0189876"/>
<dbReference type="EC" id="3.1.3.2" evidence="3"/>
<dbReference type="InterPro" id="IPR015914">
    <property type="entry name" value="PAPs_N"/>
</dbReference>
<dbReference type="eggNOG" id="KOG1378">
    <property type="taxonomic scope" value="Eukaryota"/>
</dbReference>
<feature type="region of interest" description="Disordered" evidence="4">
    <location>
        <begin position="30"/>
        <end position="75"/>
    </location>
</feature>
<dbReference type="HOGENOM" id="CLU_013387_5_0_1"/>
<feature type="chain" id="PRO_5005143533" description="Purple acid phosphatase" evidence="3">
    <location>
        <begin position="25"/>
        <end position="492"/>
    </location>
</feature>
<proteinExistence type="inferred from homology"/>
<dbReference type="SUPFAM" id="SSF56300">
    <property type="entry name" value="Metallo-dependent phosphatases"/>
    <property type="match status" value="1"/>
</dbReference>
<evidence type="ECO:0000259" key="7">
    <source>
        <dbReference type="Pfam" id="PF16656"/>
    </source>
</evidence>
<comment type="caution">
    <text evidence="8">The sequence shown here is derived from an EMBL/GenBank/DDBJ whole genome shotgun (WGS) entry which is preliminary data.</text>
</comment>
<reference evidence="8 9" key="1">
    <citation type="journal article" date="2005" name="Nature">
        <title>The genome of the social amoeba Dictyostelium discoideum.</title>
        <authorList>
            <consortium name="The Dictyostelium discoideum Sequencing Consortium"/>
            <person name="Eichinger L."/>
            <person name="Pachebat J.A."/>
            <person name="Glockner G."/>
            <person name="Rajandream M.A."/>
            <person name="Sucgang R."/>
            <person name="Berriman M."/>
            <person name="Song J."/>
            <person name="Olsen R."/>
            <person name="Szafranski K."/>
            <person name="Xu Q."/>
            <person name="Tunggal B."/>
            <person name="Kummerfeld S."/>
            <person name="Madera M."/>
            <person name="Konfortov B.A."/>
            <person name="Rivero F."/>
            <person name="Bankier A.T."/>
            <person name="Lehmann R."/>
            <person name="Hamlin N."/>
            <person name="Davies R."/>
            <person name="Gaudet P."/>
            <person name="Fey P."/>
            <person name="Pilcher K."/>
            <person name="Chen G."/>
            <person name="Saunders D."/>
            <person name="Sodergren E."/>
            <person name="Davis P."/>
            <person name="Kerhornou A."/>
            <person name="Nie X."/>
            <person name="Hall N."/>
            <person name="Anjard C."/>
            <person name="Hemphill L."/>
            <person name="Bason N."/>
            <person name="Farbrother P."/>
            <person name="Desany B."/>
            <person name="Just E."/>
            <person name="Morio T."/>
            <person name="Rost R."/>
            <person name="Churcher C."/>
            <person name="Cooper J."/>
            <person name="Haydock S."/>
            <person name="van Driessche N."/>
            <person name="Cronin A."/>
            <person name="Goodhead I."/>
            <person name="Muzny D."/>
            <person name="Mourier T."/>
            <person name="Pain A."/>
            <person name="Lu M."/>
            <person name="Harper D."/>
            <person name="Lindsay R."/>
            <person name="Hauser H."/>
            <person name="James K."/>
            <person name="Quiles M."/>
            <person name="Madan Babu M."/>
            <person name="Saito T."/>
            <person name="Buchrieser C."/>
            <person name="Wardroper A."/>
            <person name="Felder M."/>
            <person name="Thangavelu M."/>
            <person name="Johnson D."/>
            <person name="Knights A."/>
            <person name="Loulseged H."/>
            <person name="Mungall K."/>
            <person name="Oliver K."/>
            <person name="Price C."/>
            <person name="Quail M.A."/>
            <person name="Urushihara H."/>
            <person name="Hernandez J."/>
            <person name="Rabbinowitsch E."/>
            <person name="Steffen D."/>
            <person name="Sanders M."/>
            <person name="Ma J."/>
            <person name="Kohara Y."/>
            <person name="Sharp S."/>
            <person name="Simmonds M."/>
            <person name="Spiegler S."/>
            <person name="Tivey A."/>
            <person name="Sugano S."/>
            <person name="White B."/>
            <person name="Walker D."/>
            <person name="Woodward J."/>
            <person name="Winckler T."/>
            <person name="Tanaka Y."/>
            <person name="Shaulsky G."/>
            <person name="Schleicher M."/>
            <person name="Weinstock G."/>
            <person name="Rosenthal A."/>
            <person name="Cox E.C."/>
            <person name="Chisholm R.L."/>
            <person name="Gibbs R."/>
            <person name="Loomis W.F."/>
            <person name="Platzer M."/>
            <person name="Kay R.R."/>
            <person name="Williams J."/>
            <person name="Dear P.H."/>
            <person name="Noegel A.A."/>
            <person name="Barrell B."/>
            <person name="Kuspa A."/>
        </authorList>
    </citation>
    <scope>NUCLEOTIDE SEQUENCE [LARGE SCALE GENOMIC DNA]</scope>
    <source>
        <strain evidence="8 9">AX4</strain>
    </source>
</reference>
<sequence>MSMMNKINCTLLFVFLVLISVCLAENKQQNHSPKINSSASPSKANKNNGSNNNNNNNKIDLTSNGGGSSSEGGDINQIPQTIKISLTNDPSEMMISWFTNGKIGDAIVQFSESKSDLINYSANTNNGVITVNGKSTTFSNWKGYSNSVVLTGLSPKTTYYYQCGGSSSNILSQTNYFTTSNFPTTTTANTSGKNVKSTTTDNFQVTPFTAAVYADMGYGGGYNNTVKVIEENLSKYSLILHIGDIAYADYNKVEQGNQTIWTNFLQALEPITSKVPYMTAPGNHDVFYSFNSYQNTFNMPGSSNQPWYSYDYNGVHFLSYSTESDLAPFTQQYQWIKNDLETYRKKNPSGWVIAYAHRPYYCSTQMDWCRKQTLRALIESTIGELFQNYNVDIYLAGHTHAYERTVPVYQQSPIGTYEYPGGTVHFTIGTPGNQEGLDHNWILPAPSWSASRFGELGYGQLNVVNNTHILWQFLTDQQVIFDEQWIVKGYFD</sequence>
<dbReference type="InterPro" id="IPR004843">
    <property type="entry name" value="Calcineurin-like_PHP"/>
</dbReference>
<keyword evidence="3" id="KW-0378">Hydrolase</keyword>
<evidence type="ECO:0000256" key="4">
    <source>
        <dbReference type="SAM" id="MobiDB-lite"/>
    </source>
</evidence>
<protein>
    <recommendedName>
        <fullName evidence="3">Purple acid phosphatase</fullName>
        <ecNumber evidence="3">3.1.3.2</ecNumber>
    </recommendedName>
</protein>
<feature type="domain" description="Purple acid phosphatase N-terminal" evidence="7">
    <location>
        <begin position="79"/>
        <end position="179"/>
    </location>
</feature>
<dbReference type="InterPro" id="IPR025733">
    <property type="entry name" value="PAPs_C"/>
</dbReference>
<evidence type="ECO:0000259" key="5">
    <source>
        <dbReference type="Pfam" id="PF00149"/>
    </source>
</evidence>
<feature type="domain" description="Calcineurin-like phosphoesterase" evidence="5">
    <location>
        <begin position="211"/>
        <end position="402"/>
    </location>
</feature>
<dbReference type="Gene3D" id="2.60.40.380">
    <property type="entry name" value="Purple acid phosphatase-like, N-terminal"/>
    <property type="match status" value="1"/>
</dbReference>
<dbReference type="Pfam" id="PF00149">
    <property type="entry name" value="Metallophos"/>
    <property type="match status" value="1"/>
</dbReference>
<dbReference type="InterPro" id="IPR041792">
    <property type="entry name" value="MPP_PAP"/>
</dbReference>
<dbReference type="CDD" id="cd00839">
    <property type="entry name" value="MPP_PAPs"/>
    <property type="match status" value="1"/>
</dbReference>
<comment type="catalytic activity">
    <reaction evidence="3">
        <text>a phosphate monoester + H2O = an alcohol + phosphate</text>
        <dbReference type="Rhea" id="RHEA:15017"/>
        <dbReference type="ChEBI" id="CHEBI:15377"/>
        <dbReference type="ChEBI" id="CHEBI:30879"/>
        <dbReference type="ChEBI" id="CHEBI:43474"/>
        <dbReference type="ChEBI" id="CHEBI:67140"/>
        <dbReference type="EC" id="3.1.3.2"/>
    </reaction>
</comment>
<dbReference type="Pfam" id="PF14008">
    <property type="entry name" value="Metallophos_C"/>
    <property type="match status" value="1"/>
</dbReference>
<evidence type="ECO:0000313" key="8">
    <source>
        <dbReference type="EMBL" id="EAL73564.1"/>
    </source>
</evidence>
<dbReference type="SMR" id="Q55F77"/>
<keyword evidence="2" id="KW-0325">Glycoprotein</keyword>
<organism evidence="8 9">
    <name type="scientific">Dictyostelium discoideum</name>
    <name type="common">Social amoeba</name>
    <dbReference type="NCBI Taxonomy" id="44689"/>
    <lineage>
        <taxon>Eukaryota</taxon>
        <taxon>Amoebozoa</taxon>
        <taxon>Evosea</taxon>
        <taxon>Eumycetozoa</taxon>
        <taxon>Dictyostelia</taxon>
        <taxon>Dictyosteliales</taxon>
        <taxon>Dictyosteliaceae</taxon>
        <taxon>Dictyostelium</taxon>
    </lineage>
</organism>
<dbReference type="SUPFAM" id="SSF49363">
    <property type="entry name" value="Purple acid phosphatase, N-terminal domain"/>
    <property type="match status" value="1"/>
</dbReference>
<dbReference type="EMBL" id="AAFI02000003">
    <property type="protein sequence ID" value="EAL73564.1"/>
    <property type="molecule type" value="Genomic_DNA"/>
</dbReference>
<name>Q55F77_DICDI</name>
<evidence type="ECO:0000256" key="2">
    <source>
        <dbReference type="ARBA" id="ARBA00023180"/>
    </source>
</evidence>
<dbReference type="PhylomeDB" id="Q55F77"/>
<dbReference type="KEGG" id="ddi:DDB_G0268222"/>
<dbReference type="PANTHER" id="PTHR45867:SF10">
    <property type="entry name" value="PURPLE ACID PHOSPHATASE"/>
    <property type="match status" value="1"/>
</dbReference>
<dbReference type="AlphaFoldDB" id="Q55F77"/>
<dbReference type="GO" id="GO:0046872">
    <property type="term" value="F:metal ion binding"/>
    <property type="evidence" value="ECO:0007669"/>
    <property type="project" value="InterPro"/>
</dbReference>
<feature type="compositionally biased region" description="Low complexity" evidence="4">
    <location>
        <begin position="32"/>
        <end position="59"/>
    </location>
</feature>
<dbReference type="VEuPathDB" id="AmoebaDB:DDB_G0268222"/>
<dbReference type="InParanoid" id="Q55F77"/>
<dbReference type="GO" id="GO:0003993">
    <property type="term" value="F:acid phosphatase activity"/>
    <property type="evidence" value="ECO:0000318"/>
    <property type="project" value="GO_Central"/>
</dbReference>
<dbReference type="STRING" id="44689.Q55F77"/>
<gene>
    <name evidence="8" type="ORF">DDB_G0268222</name>
</gene>
<dbReference type="GeneID" id="8616473"/>
<evidence type="ECO:0000259" key="6">
    <source>
        <dbReference type="Pfam" id="PF14008"/>
    </source>
</evidence>
<dbReference type="PANTHER" id="PTHR45867">
    <property type="entry name" value="PURPLE ACID PHOSPHATASE"/>
    <property type="match status" value="1"/>
</dbReference>
<dbReference type="Gene3D" id="3.60.21.10">
    <property type="match status" value="1"/>
</dbReference>
<feature type="domain" description="Purple acid phosphatase C-terminal" evidence="6">
    <location>
        <begin position="422"/>
        <end position="482"/>
    </location>
</feature>
<dbReference type="RefSeq" id="XP_647656.1">
    <property type="nucleotide sequence ID" value="XM_642564.1"/>
</dbReference>
<dbReference type="Pfam" id="PF16656">
    <property type="entry name" value="Pur_ac_phosph_N"/>
    <property type="match status" value="1"/>
</dbReference>
<keyword evidence="1 3" id="KW-0732">Signal</keyword>
<accession>Q55F77</accession>
<feature type="signal peptide" evidence="3">
    <location>
        <begin position="1"/>
        <end position="24"/>
    </location>
</feature>
<dbReference type="Proteomes" id="UP000002195">
    <property type="component" value="Unassembled WGS sequence"/>
</dbReference>
<evidence type="ECO:0000256" key="1">
    <source>
        <dbReference type="ARBA" id="ARBA00022729"/>
    </source>
</evidence>
<dbReference type="dictyBase" id="DDB_G0268222"/>
<dbReference type="OMA" id="FTEFMHR"/>
<evidence type="ECO:0000313" key="9">
    <source>
        <dbReference type="Proteomes" id="UP000002195"/>
    </source>
</evidence>